<comment type="caution">
    <text evidence="1">The sequence shown here is derived from an EMBL/GenBank/DDBJ whole genome shotgun (WGS) entry which is preliminary data.</text>
</comment>
<evidence type="ECO:0000313" key="1">
    <source>
        <dbReference type="EMBL" id="KKL26147.1"/>
    </source>
</evidence>
<dbReference type="AlphaFoldDB" id="A0A0F9CI64"/>
<feature type="non-terminal residue" evidence="1">
    <location>
        <position position="74"/>
    </location>
</feature>
<proteinExistence type="predicted"/>
<protein>
    <submittedName>
        <fullName evidence="1">Uncharacterized protein</fullName>
    </submittedName>
</protein>
<accession>A0A0F9CI64</accession>
<organism evidence="1">
    <name type="scientific">marine sediment metagenome</name>
    <dbReference type="NCBI Taxonomy" id="412755"/>
    <lineage>
        <taxon>unclassified sequences</taxon>
        <taxon>metagenomes</taxon>
        <taxon>ecological metagenomes</taxon>
    </lineage>
</organism>
<dbReference type="PROSITE" id="PS51257">
    <property type="entry name" value="PROKAR_LIPOPROTEIN"/>
    <property type="match status" value="1"/>
</dbReference>
<gene>
    <name evidence="1" type="ORF">LCGC14_2398180</name>
</gene>
<dbReference type="EMBL" id="LAZR01035941">
    <property type="protein sequence ID" value="KKL26147.1"/>
    <property type="molecule type" value="Genomic_DNA"/>
</dbReference>
<sequence length="74" mass="8435">MRKQCVVLAPLLLTVISCGHSQDTSTSTDEPRKPVQEAMATITENHPESEMWVKPDQREFSFGPEFTIECQQRI</sequence>
<name>A0A0F9CI64_9ZZZZ</name>
<reference evidence="1" key="1">
    <citation type="journal article" date="2015" name="Nature">
        <title>Complex archaea that bridge the gap between prokaryotes and eukaryotes.</title>
        <authorList>
            <person name="Spang A."/>
            <person name="Saw J.H."/>
            <person name="Jorgensen S.L."/>
            <person name="Zaremba-Niedzwiedzka K."/>
            <person name="Martijn J."/>
            <person name="Lind A.E."/>
            <person name="van Eijk R."/>
            <person name="Schleper C."/>
            <person name="Guy L."/>
            <person name="Ettema T.J."/>
        </authorList>
    </citation>
    <scope>NUCLEOTIDE SEQUENCE</scope>
</reference>